<dbReference type="Pfam" id="PF01694">
    <property type="entry name" value="Rhomboid"/>
    <property type="match status" value="1"/>
</dbReference>
<comment type="caution">
    <text evidence="9">The sequence shown here is derived from an EMBL/GenBank/DDBJ whole genome shotgun (WGS) entry which is preliminary data.</text>
</comment>
<feature type="transmembrane region" description="Helical" evidence="7">
    <location>
        <begin position="92"/>
        <end position="110"/>
    </location>
</feature>
<dbReference type="SUPFAM" id="SSF144091">
    <property type="entry name" value="Rhomboid-like"/>
    <property type="match status" value="1"/>
</dbReference>
<keyword evidence="3 7" id="KW-0812">Transmembrane</keyword>
<dbReference type="PANTHER" id="PTHR43731:SF14">
    <property type="entry name" value="PRESENILIN-ASSOCIATED RHOMBOID-LIKE PROTEIN, MITOCHONDRIAL"/>
    <property type="match status" value="1"/>
</dbReference>
<dbReference type="InterPro" id="IPR035952">
    <property type="entry name" value="Rhomboid-like_sf"/>
</dbReference>
<keyword evidence="5 7" id="KW-1133">Transmembrane helix</keyword>
<dbReference type="Proteomes" id="UP000823405">
    <property type="component" value="Unassembled WGS sequence"/>
</dbReference>
<protein>
    <recommendedName>
        <fullName evidence="8">Peptidase S54 rhomboid domain-containing protein</fullName>
    </recommendedName>
</protein>
<feature type="transmembrane region" description="Helical" evidence="7">
    <location>
        <begin position="221"/>
        <end position="243"/>
    </location>
</feature>
<evidence type="ECO:0000313" key="10">
    <source>
        <dbReference type="Proteomes" id="UP000823405"/>
    </source>
</evidence>
<keyword evidence="4" id="KW-0378">Hydrolase</keyword>
<feature type="transmembrane region" description="Helical" evidence="7">
    <location>
        <begin position="155"/>
        <end position="176"/>
    </location>
</feature>
<dbReference type="GO" id="GO:0016020">
    <property type="term" value="C:membrane"/>
    <property type="evidence" value="ECO:0007669"/>
    <property type="project" value="UniProtKB-SubCell"/>
</dbReference>
<dbReference type="PANTHER" id="PTHR43731">
    <property type="entry name" value="RHOMBOID PROTEASE"/>
    <property type="match status" value="1"/>
</dbReference>
<evidence type="ECO:0000256" key="7">
    <source>
        <dbReference type="SAM" id="Phobius"/>
    </source>
</evidence>
<dbReference type="EMBL" id="JAAAIN010003096">
    <property type="protein sequence ID" value="KAG0287800.1"/>
    <property type="molecule type" value="Genomic_DNA"/>
</dbReference>
<dbReference type="InterPro" id="IPR022764">
    <property type="entry name" value="Peptidase_S54_rhomboid_dom"/>
</dbReference>
<keyword evidence="10" id="KW-1185">Reference proteome</keyword>
<name>A0A9P6QQY6_9FUNG</name>
<sequence length="259" mass="28846">MSATPRFLQSSLMATSASRGFFTTSSSPKAVSVVGAAVAGRTMTGQARQLTFQELKQHHIRTFSTSGIRNNNNSNALTRFASNFTIDSSNKVVYTIVAINVAVFGVWQYAEGNAKRFHDGRLYMFMFRHFTDSLQNLKEGRVWTLVTSAFSHKEWYHILLNTMVLLSFGDPVWRLLGTRRFLAVYLGSGITASLSSIAYYANLEPYLRRMQHKPPNNSIHYSMGASGSIMGITTAFACVYPLSQYSLFFVITMPAAALI</sequence>
<comment type="subcellular location">
    <subcellularLocation>
        <location evidence="1">Membrane</location>
        <topology evidence="1">Multi-pass membrane protein</topology>
    </subcellularLocation>
</comment>
<feature type="domain" description="Peptidase S54 rhomboid" evidence="8">
    <location>
        <begin position="140"/>
        <end position="256"/>
    </location>
</feature>
<feature type="transmembrane region" description="Helical" evidence="7">
    <location>
        <begin position="183"/>
        <end position="201"/>
    </location>
</feature>
<evidence type="ECO:0000259" key="8">
    <source>
        <dbReference type="Pfam" id="PF01694"/>
    </source>
</evidence>
<organism evidence="9 10">
    <name type="scientific">Linnemannia gamsii</name>
    <dbReference type="NCBI Taxonomy" id="64522"/>
    <lineage>
        <taxon>Eukaryota</taxon>
        <taxon>Fungi</taxon>
        <taxon>Fungi incertae sedis</taxon>
        <taxon>Mucoromycota</taxon>
        <taxon>Mortierellomycotina</taxon>
        <taxon>Mortierellomycetes</taxon>
        <taxon>Mortierellales</taxon>
        <taxon>Mortierellaceae</taxon>
        <taxon>Linnemannia</taxon>
    </lineage>
</organism>
<feature type="non-terminal residue" evidence="9">
    <location>
        <position position="1"/>
    </location>
</feature>
<dbReference type="GO" id="GO:0006465">
    <property type="term" value="P:signal peptide processing"/>
    <property type="evidence" value="ECO:0007669"/>
    <property type="project" value="TreeGrafter"/>
</dbReference>
<gene>
    <name evidence="9" type="ORF">BGZ97_006988</name>
</gene>
<evidence type="ECO:0000256" key="5">
    <source>
        <dbReference type="ARBA" id="ARBA00022989"/>
    </source>
</evidence>
<proteinExistence type="inferred from homology"/>
<dbReference type="AlphaFoldDB" id="A0A9P6QQY6"/>
<evidence type="ECO:0000313" key="9">
    <source>
        <dbReference type="EMBL" id="KAG0287800.1"/>
    </source>
</evidence>
<keyword evidence="6 7" id="KW-0472">Membrane</keyword>
<reference evidence="9" key="1">
    <citation type="journal article" date="2020" name="Fungal Divers.">
        <title>Resolving the Mortierellaceae phylogeny through synthesis of multi-gene phylogenetics and phylogenomics.</title>
        <authorList>
            <person name="Vandepol N."/>
            <person name="Liber J."/>
            <person name="Desiro A."/>
            <person name="Na H."/>
            <person name="Kennedy M."/>
            <person name="Barry K."/>
            <person name="Grigoriev I.V."/>
            <person name="Miller A.N."/>
            <person name="O'Donnell K."/>
            <person name="Stajich J.E."/>
            <person name="Bonito G."/>
        </authorList>
    </citation>
    <scope>NUCLEOTIDE SEQUENCE</scope>
    <source>
        <strain evidence="9">NVP60</strain>
    </source>
</reference>
<accession>A0A9P6QQY6</accession>
<dbReference type="GO" id="GO:0004252">
    <property type="term" value="F:serine-type endopeptidase activity"/>
    <property type="evidence" value="ECO:0007669"/>
    <property type="project" value="InterPro"/>
</dbReference>
<evidence type="ECO:0000256" key="2">
    <source>
        <dbReference type="ARBA" id="ARBA00009045"/>
    </source>
</evidence>
<dbReference type="InterPro" id="IPR050925">
    <property type="entry name" value="Rhomboid_protease_S54"/>
</dbReference>
<evidence type="ECO:0000256" key="3">
    <source>
        <dbReference type="ARBA" id="ARBA00022692"/>
    </source>
</evidence>
<dbReference type="OrthoDB" id="418595at2759"/>
<comment type="similarity">
    <text evidence="2">Belongs to the peptidase S54 family.</text>
</comment>
<evidence type="ECO:0000256" key="6">
    <source>
        <dbReference type="ARBA" id="ARBA00023136"/>
    </source>
</evidence>
<evidence type="ECO:0000256" key="1">
    <source>
        <dbReference type="ARBA" id="ARBA00004141"/>
    </source>
</evidence>
<dbReference type="Gene3D" id="1.20.1540.10">
    <property type="entry name" value="Rhomboid-like"/>
    <property type="match status" value="1"/>
</dbReference>
<evidence type="ECO:0000256" key="4">
    <source>
        <dbReference type="ARBA" id="ARBA00022801"/>
    </source>
</evidence>